<sequence>MFALHFCKSVRVYDAGSRKLGPVYKDDSDAERASTILSTKQTLTGRDSCKEKKRKHNTQNTMCSTSNSLQANGRHSGKSPMASSSTLARQFVRCYWQPSRGFPLLKKHPHLCDEQTRLLLERDACRLLLPACPEERDQSRAFSIICAAALLEMCAGRPAREVRRRVAGLAGTCERTREEHLRRARDIFARIMRVCAAERKARARTAQQAAERARGRHGRRVRVKFHRGGVALNYEQQRDPDRTTTPLETMSLEEASEALRGMSLEDREAALDRMTQVRLK</sequence>
<comment type="caution">
    <text evidence="2">The sequence shown here is derived from an EMBL/GenBank/DDBJ whole genome shotgun (WGS) entry which is preliminary data.</text>
</comment>
<protein>
    <submittedName>
        <fullName evidence="2">Uncharacterized protein</fullName>
    </submittedName>
</protein>
<evidence type="ECO:0000256" key="1">
    <source>
        <dbReference type="SAM" id="MobiDB-lite"/>
    </source>
</evidence>
<keyword evidence="3" id="KW-1185">Reference proteome</keyword>
<proteinExistence type="predicted"/>
<dbReference type="AlphaFoldDB" id="A0A545UZZ2"/>
<accession>A0A545UZZ2</accession>
<dbReference type="EMBL" id="SPUK01000008">
    <property type="protein sequence ID" value="TQV95028.1"/>
    <property type="molecule type" value="Genomic_DNA"/>
</dbReference>
<feature type="compositionally biased region" description="Polar residues" evidence="1">
    <location>
        <begin position="58"/>
        <end position="73"/>
    </location>
</feature>
<dbReference type="Proteomes" id="UP000315783">
    <property type="component" value="Unassembled WGS sequence"/>
</dbReference>
<gene>
    <name evidence="2" type="ORF">IF1G_06015</name>
</gene>
<reference evidence="2 3" key="1">
    <citation type="journal article" date="2019" name="Appl. Microbiol. Biotechnol.">
        <title>Genome sequence of Isaria javanica and comparative genome analysis insights into family S53 peptidase evolution in fungal entomopathogens.</title>
        <authorList>
            <person name="Lin R."/>
            <person name="Zhang X."/>
            <person name="Xin B."/>
            <person name="Zou M."/>
            <person name="Gao Y."/>
            <person name="Qin F."/>
            <person name="Hu Q."/>
            <person name="Xie B."/>
            <person name="Cheng X."/>
        </authorList>
    </citation>
    <scope>NUCLEOTIDE SEQUENCE [LARGE SCALE GENOMIC DNA]</scope>
    <source>
        <strain evidence="2 3">IJ1G</strain>
    </source>
</reference>
<name>A0A545UZZ2_9HYPO</name>
<evidence type="ECO:0000313" key="3">
    <source>
        <dbReference type="Proteomes" id="UP000315783"/>
    </source>
</evidence>
<organism evidence="2 3">
    <name type="scientific">Cordyceps javanica</name>
    <dbReference type="NCBI Taxonomy" id="43265"/>
    <lineage>
        <taxon>Eukaryota</taxon>
        <taxon>Fungi</taxon>
        <taxon>Dikarya</taxon>
        <taxon>Ascomycota</taxon>
        <taxon>Pezizomycotina</taxon>
        <taxon>Sordariomycetes</taxon>
        <taxon>Hypocreomycetidae</taxon>
        <taxon>Hypocreales</taxon>
        <taxon>Cordycipitaceae</taxon>
        <taxon>Cordyceps</taxon>
    </lineage>
</organism>
<evidence type="ECO:0000313" key="2">
    <source>
        <dbReference type="EMBL" id="TQV95028.1"/>
    </source>
</evidence>
<feature type="region of interest" description="Disordered" evidence="1">
    <location>
        <begin position="44"/>
        <end position="82"/>
    </location>
</feature>